<name>A0AAV3V2P2_9ALTE</name>
<reference evidence="1 2" key="1">
    <citation type="journal article" date="2017" name="Antonie Van Leeuwenhoek">
        <title>Rhizobium rhizosphaerae sp. nov., a novel species isolated from rice rhizosphere.</title>
        <authorList>
            <person name="Zhao J.J."/>
            <person name="Zhang J."/>
            <person name="Zhang R.J."/>
            <person name="Zhang C.W."/>
            <person name="Yin H.Q."/>
            <person name="Zhang X.X."/>
        </authorList>
    </citation>
    <scope>NUCLEOTIDE SEQUENCE [LARGE SCALE GENOMIC DNA]</scope>
    <source>
        <strain evidence="1 2">S18K6</strain>
    </source>
</reference>
<accession>A0AAV3V2P2</accession>
<dbReference type="EMBL" id="BAEM01000042">
    <property type="protein sequence ID" value="GAC11196.1"/>
    <property type="molecule type" value="Genomic_DNA"/>
</dbReference>
<protein>
    <submittedName>
        <fullName evidence="1">Uncharacterized protein</fullName>
    </submittedName>
</protein>
<dbReference type="Proteomes" id="UP000006320">
    <property type="component" value="Unassembled WGS sequence"/>
</dbReference>
<organism evidence="1 2">
    <name type="scientific">Paraglaciecola chathamensis S18K6</name>
    <dbReference type="NCBI Taxonomy" id="1127672"/>
    <lineage>
        <taxon>Bacteria</taxon>
        <taxon>Pseudomonadati</taxon>
        <taxon>Pseudomonadota</taxon>
        <taxon>Gammaproteobacteria</taxon>
        <taxon>Alteromonadales</taxon>
        <taxon>Alteromonadaceae</taxon>
        <taxon>Paraglaciecola</taxon>
    </lineage>
</organism>
<sequence>MKPIAHYHQILCAAKTMFCIDIHFYCKNSTQIDFCNKKNNGLKNTLNT</sequence>
<proteinExistence type="predicted"/>
<gene>
    <name evidence="1" type="ORF">GCHA_3259</name>
</gene>
<evidence type="ECO:0000313" key="1">
    <source>
        <dbReference type="EMBL" id="GAC11196.1"/>
    </source>
</evidence>
<dbReference type="AlphaFoldDB" id="A0AAV3V2P2"/>
<comment type="caution">
    <text evidence="1">The sequence shown here is derived from an EMBL/GenBank/DDBJ whole genome shotgun (WGS) entry which is preliminary data.</text>
</comment>
<evidence type="ECO:0000313" key="2">
    <source>
        <dbReference type="Proteomes" id="UP000006320"/>
    </source>
</evidence>